<accession>A0A6L9XV56</accession>
<evidence type="ECO:0000313" key="3">
    <source>
        <dbReference type="Proteomes" id="UP000474967"/>
    </source>
</evidence>
<dbReference type="SUPFAM" id="SSF52833">
    <property type="entry name" value="Thioredoxin-like"/>
    <property type="match status" value="1"/>
</dbReference>
<dbReference type="GO" id="GO:0016491">
    <property type="term" value="F:oxidoreductase activity"/>
    <property type="evidence" value="ECO:0007669"/>
    <property type="project" value="InterPro"/>
</dbReference>
<dbReference type="PANTHER" id="PTHR13887:SF41">
    <property type="entry name" value="THIOREDOXIN SUPERFAMILY PROTEIN"/>
    <property type="match status" value="1"/>
</dbReference>
<protein>
    <submittedName>
        <fullName evidence="2">DsbA family oxidoreductase</fullName>
    </submittedName>
</protein>
<feature type="domain" description="DSBA-like thioredoxin" evidence="1">
    <location>
        <begin position="17"/>
        <end position="218"/>
    </location>
</feature>
<dbReference type="Pfam" id="PF01323">
    <property type="entry name" value="DSBA"/>
    <property type="match status" value="1"/>
</dbReference>
<comment type="caution">
    <text evidence="2">The sequence shown here is derived from an EMBL/GenBank/DDBJ whole genome shotgun (WGS) entry which is preliminary data.</text>
</comment>
<reference evidence="2 3" key="1">
    <citation type="journal article" date="2014" name="J. Microbiol.">
        <title>Diaminobutyricibacter tongyongensis gen. nov., sp. nov. and Homoserinibacter gongjuensis gen. nov., sp. nov. belong to the family Microbacteriaceae.</title>
        <authorList>
            <person name="Kim S.J."/>
            <person name="Ahn J.H."/>
            <person name="Weon H.Y."/>
            <person name="Hamada M."/>
            <person name="Suzuki K."/>
            <person name="Kwon S.W."/>
        </authorList>
    </citation>
    <scope>NUCLEOTIDE SEQUENCE [LARGE SCALE GENOMIC DNA]</scope>
    <source>
        <strain evidence="2 3">NBRC 108724</strain>
    </source>
</reference>
<evidence type="ECO:0000313" key="2">
    <source>
        <dbReference type="EMBL" id="NEN05310.1"/>
    </source>
</evidence>
<sequence>MPLMAGESFGRGRRISIDIWSDVMCPFCYMSDAQLDHALEQFPHRDAVDLRFHSFLLMPQLSKDAVINVVDLLVRERGISRQQAVSTNAQIREHANAVGLEYHFDRAVATNMRTAHELSHFALGQRRQHHMIQRLFKAHFVDGLNVGDHDVLVGLAEEIGLDSAAARKALQSGEFADAVEADIRQARQLGITGVPFFVLDNKYAMSGVQPVEGFLDALNKVWAESAPRPALADR</sequence>
<dbReference type="InterPro" id="IPR036249">
    <property type="entry name" value="Thioredoxin-like_sf"/>
</dbReference>
<name>A0A6L9XV56_9MICO</name>
<dbReference type="Gene3D" id="3.40.30.10">
    <property type="entry name" value="Glutaredoxin"/>
    <property type="match status" value="1"/>
</dbReference>
<dbReference type="CDD" id="cd03024">
    <property type="entry name" value="DsbA_FrnE"/>
    <property type="match status" value="1"/>
</dbReference>
<organism evidence="2 3">
    <name type="scientific">Leifsonia tongyongensis</name>
    <dbReference type="NCBI Taxonomy" id="1268043"/>
    <lineage>
        <taxon>Bacteria</taxon>
        <taxon>Bacillati</taxon>
        <taxon>Actinomycetota</taxon>
        <taxon>Actinomycetes</taxon>
        <taxon>Micrococcales</taxon>
        <taxon>Microbacteriaceae</taxon>
        <taxon>Leifsonia</taxon>
    </lineage>
</organism>
<dbReference type="EMBL" id="JAAGWY010000001">
    <property type="protein sequence ID" value="NEN05310.1"/>
    <property type="molecule type" value="Genomic_DNA"/>
</dbReference>
<dbReference type="InterPro" id="IPR001853">
    <property type="entry name" value="DSBA-like_thioredoxin_dom"/>
</dbReference>
<keyword evidence="3" id="KW-1185">Reference proteome</keyword>
<dbReference type="PANTHER" id="PTHR13887">
    <property type="entry name" value="GLUTATHIONE S-TRANSFERASE KAPPA"/>
    <property type="match status" value="1"/>
</dbReference>
<proteinExistence type="predicted"/>
<dbReference type="Proteomes" id="UP000474967">
    <property type="component" value="Unassembled WGS sequence"/>
</dbReference>
<evidence type="ECO:0000259" key="1">
    <source>
        <dbReference type="Pfam" id="PF01323"/>
    </source>
</evidence>
<dbReference type="AlphaFoldDB" id="A0A6L9XV56"/>
<gene>
    <name evidence="2" type="ORF">G3T36_05445</name>
</gene>